<sequence>MFRAAAAAVSASNSEISPTAATNLNCSIAVPSTSNVNVASAYVNEASTSISPASQLASSEFTEAGHGDTNGQAEPSPSTRGQLLATPPLLVRNSSPSKGSLFSSLHGNAPFALRTSSNSAVSRDRHRDSGPRGKEVVIYSSAQEQNEIARIDDNILTEEELFNFNVENNTYAALVLEEEGIADDDISEQHNEPFDDHNVNPAPPLRMPSQTTRILGSGMTYGAQANLYGRYLKQGILSISVRLLKKFGQAFGSLSRASHYREGYAVCEGDRNHRTGGQFRLISGHKHHSRPK</sequence>
<dbReference type="AlphaFoldDB" id="A0A835HT49"/>
<feature type="region of interest" description="Disordered" evidence="1">
    <location>
        <begin position="54"/>
        <end position="83"/>
    </location>
</feature>
<dbReference type="EMBL" id="JADFTS010000006">
    <property type="protein sequence ID" value="KAF9603813.1"/>
    <property type="molecule type" value="Genomic_DNA"/>
</dbReference>
<feature type="compositionally biased region" description="Polar residues" evidence="1">
    <location>
        <begin position="69"/>
        <end position="81"/>
    </location>
</feature>
<protein>
    <submittedName>
        <fullName evidence="2">Uncharacterized protein</fullName>
    </submittedName>
</protein>
<accession>A0A835HT49</accession>
<proteinExistence type="predicted"/>
<reference evidence="2 3" key="1">
    <citation type="submission" date="2020-10" db="EMBL/GenBank/DDBJ databases">
        <title>The Coptis chinensis genome and diversification of protoberbering-type alkaloids.</title>
        <authorList>
            <person name="Wang B."/>
            <person name="Shu S."/>
            <person name="Song C."/>
            <person name="Liu Y."/>
        </authorList>
    </citation>
    <scope>NUCLEOTIDE SEQUENCE [LARGE SCALE GENOMIC DNA]</scope>
    <source>
        <strain evidence="2">HL-2020</strain>
        <tissue evidence="2">Leaf</tissue>
    </source>
</reference>
<keyword evidence="3" id="KW-1185">Reference proteome</keyword>
<evidence type="ECO:0000256" key="1">
    <source>
        <dbReference type="SAM" id="MobiDB-lite"/>
    </source>
</evidence>
<evidence type="ECO:0000313" key="3">
    <source>
        <dbReference type="Proteomes" id="UP000631114"/>
    </source>
</evidence>
<name>A0A835HT49_9MAGN</name>
<comment type="caution">
    <text evidence="2">The sequence shown here is derived from an EMBL/GenBank/DDBJ whole genome shotgun (WGS) entry which is preliminary data.</text>
</comment>
<evidence type="ECO:0000313" key="2">
    <source>
        <dbReference type="EMBL" id="KAF9603813.1"/>
    </source>
</evidence>
<gene>
    <name evidence="2" type="ORF">IFM89_037947</name>
</gene>
<organism evidence="2 3">
    <name type="scientific">Coptis chinensis</name>
    <dbReference type="NCBI Taxonomy" id="261450"/>
    <lineage>
        <taxon>Eukaryota</taxon>
        <taxon>Viridiplantae</taxon>
        <taxon>Streptophyta</taxon>
        <taxon>Embryophyta</taxon>
        <taxon>Tracheophyta</taxon>
        <taxon>Spermatophyta</taxon>
        <taxon>Magnoliopsida</taxon>
        <taxon>Ranunculales</taxon>
        <taxon>Ranunculaceae</taxon>
        <taxon>Coptidoideae</taxon>
        <taxon>Coptis</taxon>
    </lineage>
</organism>
<dbReference type="Proteomes" id="UP000631114">
    <property type="component" value="Unassembled WGS sequence"/>
</dbReference>